<dbReference type="Proteomes" id="UP000076078">
    <property type="component" value="Unassembled WGS sequence"/>
</dbReference>
<accession>A0A152AA41</accession>
<keyword evidence="2" id="KW-1185">Reference proteome</keyword>
<evidence type="ECO:0000313" key="1">
    <source>
        <dbReference type="EMBL" id="KYR03088.1"/>
    </source>
</evidence>
<reference evidence="1 2" key="1">
    <citation type="submission" date="2015-12" db="EMBL/GenBank/DDBJ databases">
        <title>Dictyostelia acquired genes for synthesis and detection of signals that induce cell-type specialization by lateral gene transfer from prokaryotes.</title>
        <authorList>
            <person name="Gloeckner G."/>
            <person name="Schaap P."/>
        </authorList>
    </citation>
    <scope>NUCLEOTIDE SEQUENCE [LARGE SCALE GENOMIC DNA]</scope>
    <source>
        <strain evidence="1 2">TK</strain>
    </source>
</reference>
<comment type="caution">
    <text evidence="1">The sequence shown here is derived from an EMBL/GenBank/DDBJ whole genome shotgun (WGS) entry which is preliminary data.</text>
</comment>
<name>A0A152AA41_TIELA</name>
<protein>
    <submittedName>
        <fullName evidence="1">Uncharacterized protein</fullName>
    </submittedName>
</protein>
<sequence>MTGKDLKRKEPEAAHTRIDWNQPEVVTDLVSLDIEDLKNVYPGVSEQTIKKHKKEAEKKYNRDELSHDNLIENDNTECNNSNNMKLLFNIFKGEDVYYLSKRAISFSKLDYRYTNAEKTEVEFNYQLTPSHKEISHIVEFINDHFKELNKEYDFSVDLNSMTIINTIPDLKITVPFDYPVDTEKITHLENKGWTFIVVPKLALRKQKSHEV</sequence>
<dbReference type="EMBL" id="LODT01000001">
    <property type="protein sequence ID" value="KYR03088.1"/>
    <property type="molecule type" value="Genomic_DNA"/>
</dbReference>
<dbReference type="AlphaFoldDB" id="A0A152AA41"/>
<organism evidence="1 2">
    <name type="scientific">Tieghemostelium lacteum</name>
    <name type="common">Slime mold</name>
    <name type="synonym">Dictyostelium lacteum</name>
    <dbReference type="NCBI Taxonomy" id="361077"/>
    <lineage>
        <taxon>Eukaryota</taxon>
        <taxon>Amoebozoa</taxon>
        <taxon>Evosea</taxon>
        <taxon>Eumycetozoa</taxon>
        <taxon>Dictyostelia</taxon>
        <taxon>Dictyosteliales</taxon>
        <taxon>Raperosteliaceae</taxon>
        <taxon>Tieghemostelium</taxon>
    </lineage>
</organism>
<proteinExistence type="predicted"/>
<gene>
    <name evidence="1" type="ORF">DLAC_00580</name>
</gene>
<dbReference type="InParanoid" id="A0A152AA41"/>
<evidence type="ECO:0000313" key="2">
    <source>
        <dbReference type="Proteomes" id="UP000076078"/>
    </source>
</evidence>